<dbReference type="GO" id="GO:0016810">
    <property type="term" value="F:hydrolase activity, acting on carbon-nitrogen (but not peptide) bonds"/>
    <property type="evidence" value="ECO:0007669"/>
    <property type="project" value="InterPro"/>
</dbReference>
<reference evidence="1" key="1">
    <citation type="submission" date="2022-11" db="EMBL/GenBank/DDBJ databases">
        <authorList>
            <person name="Petersen C."/>
        </authorList>
    </citation>
    <scope>NUCLEOTIDE SEQUENCE</scope>
    <source>
        <strain evidence="1">IBT 30761</strain>
    </source>
</reference>
<dbReference type="OrthoDB" id="194468at2759"/>
<dbReference type="EMBL" id="JAPQKI010000005">
    <property type="protein sequence ID" value="KAJ5098286.1"/>
    <property type="molecule type" value="Genomic_DNA"/>
</dbReference>
<proteinExistence type="predicted"/>
<dbReference type="AlphaFoldDB" id="A0A9W9FDL4"/>
<dbReference type="GeneID" id="81356760"/>
<organism evidence="1 2">
    <name type="scientific">Penicillium argentinense</name>
    <dbReference type="NCBI Taxonomy" id="1131581"/>
    <lineage>
        <taxon>Eukaryota</taxon>
        <taxon>Fungi</taxon>
        <taxon>Dikarya</taxon>
        <taxon>Ascomycota</taxon>
        <taxon>Pezizomycotina</taxon>
        <taxon>Eurotiomycetes</taxon>
        <taxon>Eurotiomycetidae</taxon>
        <taxon>Eurotiales</taxon>
        <taxon>Aspergillaceae</taxon>
        <taxon>Penicillium</taxon>
    </lineage>
</organism>
<dbReference type="InterPro" id="IPR011059">
    <property type="entry name" value="Metal-dep_hydrolase_composite"/>
</dbReference>
<comment type="caution">
    <text evidence="1">The sequence shown here is derived from an EMBL/GenBank/DDBJ whole genome shotgun (WGS) entry which is preliminary data.</text>
</comment>
<dbReference type="SUPFAM" id="SSF51338">
    <property type="entry name" value="Composite domain of metallo-dependent hydrolases"/>
    <property type="match status" value="1"/>
</dbReference>
<dbReference type="PANTHER" id="PTHR43135">
    <property type="entry name" value="ALPHA-D-RIBOSE 1-METHYLPHOSPHONATE 5-TRIPHOSPHATE DIPHOSPHATASE"/>
    <property type="match status" value="1"/>
</dbReference>
<gene>
    <name evidence="1" type="ORF">N7532_005287</name>
</gene>
<evidence type="ECO:0000313" key="1">
    <source>
        <dbReference type="EMBL" id="KAJ5098286.1"/>
    </source>
</evidence>
<reference evidence="1" key="2">
    <citation type="journal article" date="2023" name="IMA Fungus">
        <title>Comparative genomic study of the Penicillium genus elucidates a diverse pangenome and 15 lateral gene transfer events.</title>
        <authorList>
            <person name="Petersen C."/>
            <person name="Sorensen T."/>
            <person name="Nielsen M.R."/>
            <person name="Sondergaard T.E."/>
            <person name="Sorensen J.L."/>
            <person name="Fitzpatrick D.A."/>
            <person name="Frisvad J.C."/>
            <person name="Nielsen K.L."/>
        </authorList>
    </citation>
    <scope>NUCLEOTIDE SEQUENCE</scope>
    <source>
        <strain evidence="1">IBT 30761</strain>
    </source>
</reference>
<keyword evidence="2" id="KW-1185">Reference proteome</keyword>
<name>A0A9W9FDL4_9EURO</name>
<sequence length="70" mass="7997">MMGWEESIGQIKGGFQADIVFLNKNPLEDVTVFDRPEEHVLGVMKDGRVCKSRWSTLAEDSEIPVRVKYN</sequence>
<dbReference type="Gene3D" id="2.30.40.10">
    <property type="entry name" value="Urease, subunit C, domain 1"/>
    <property type="match status" value="1"/>
</dbReference>
<evidence type="ECO:0008006" key="3">
    <source>
        <dbReference type="Google" id="ProtNLM"/>
    </source>
</evidence>
<evidence type="ECO:0000313" key="2">
    <source>
        <dbReference type="Proteomes" id="UP001149074"/>
    </source>
</evidence>
<accession>A0A9W9FDL4</accession>
<dbReference type="PANTHER" id="PTHR43135:SF3">
    <property type="entry name" value="ALPHA-D-RIBOSE 1-METHYLPHOSPHONATE 5-TRIPHOSPHATE DIPHOSPHATASE"/>
    <property type="match status" value="1"/>
</dbReference>
<dbReference type="Proteomes" id="UP001149074">
    <property type="component" value="Unassembled WGS sequence"/>
</dbReference>
<dbReference type="InterPro" id="IPR051781">
    <property type="entry name" value="Metallo-dep_Hydrolase"/>
</dbReference>
<dbReference type="RefSeq" id="XP_056473940.1">
    <property type="nucleotide sequence ID" value="XM_056617781.1"/>
</dbReference>
<protein>
    <recommendedName>
        <fullName evidence="3">Amidohydrolase-related domain-containing protein</fullName>
    </recommendedName>
</protein>